<evidence type="ECO:0000313" key="5">
    <source>
        <dbReference type="Proteomes" id="UP000680866"/>
    </source>
</evidence>
<evidence type="ECO:0000256" key="1">
    <source>
        <dbReference type="ARBA" id="ARBA00022679"/>
    </source>
</evidence>
<dbReference type="PROSITE" id="PS51186">
    <property type="entry name" value="GNAT"/>
    <property type="match status" value="1"/>
</dbReference>
<dbReference type="PIRSF" id="PIRSF037663">
    <property type="entry name" value="Acetyltransf_GNAT_prd"/>
    <property type="match status" value="1"/>
</dbReference>
<gene>
    <name evidence="4" type="ORF">Prubr_18220</name>
</gene>
<name>A0A810MUK6_9ACTN</name>
<accession>A0A810MUK6</accession>
<feature type="domain" description="N-acetyltransferase" evidence="3">
    <location>
        <begin position="1"/>
        <end position="146"/>
    </location>
</feature>
<keyword evidence="2" id="KW-0012">Acyltransferase</keyword>
<protein>
    <recommendedName>
        <fullName evidence="3">N-acetyltransferase domain-containing protein</fullName>
    </recommendedName>
</protein>
<dbReference type="Gene3D" id="3.40.630.30">
    <property type="match status" value="1"/>
</dbReference>
<dbReference type="SUPFAM" id="SSF55729">
    <property type="entry name" value="Acyl-CoA N-acyltransferases (Nat)"/>
    <property type="match status" value="1"/>
</dbReference>
<dbReference type="RefSeq" id="WP_212823655.1">
    <property type="nucleotide sequence ID" value="NZ_AP023359.1"/>
</dbReference>
<sequence length="157" mass="17433">MRIKPIDAALIPQVMAVMATGVPFIRVRGESDYWLYATLFASTCPVALVDGEVVGAMIAMRDQETPQDVYIQDVITHPHFRRHGVAGMLIDSLAARATAWGCQRLWLTSEPDNRPAHASWIALGFRNLPGDRTEHGVEVVNDFKGPGKDRAVYQFDL</sequence>
<keyword evidence="1" id="KW-0808">Transferase</keyword>
<dbReference type="InterPro" id="IPR017255">
    <property type="entry name" value="AcTrfase_GNAT_prd"/>
</dbReference>
<dbReference type="Pfam" id="PF00583">
    <property type="entry name" value="Acetyltransf_1"/>
    <property type="match status" value="1"/>
</dbReference>
<reference evidence="4" key="1">
    <citation type="submission" date="2020-08" db="EMBL/GenBank/DDBJ databases">
        <title>Whole genome shotgun sequence of Polymorphospora rubra NBRC 101157.</title>
        <authorList>
            <person name="Komaki H."/>
            <person name="Tamura T."/>
        </authorList>
    </citation>
    <scope>NUCLEOTIDE SEQUENCE</scope>
    <source>
        <strain evidence="4">NBRC 101157</strain>
    </source>
</reference>
<keyword evidence="5" id="KW-1185">Reference proteome</keyword>
<organism evidence="4 5">
    <name type="scientific">Polymorphospora rubra</name>
    <dbReference type="NCBI Taxonomy" id="338584"/>
    <lineage>
        <taxon>Bacteria</taxon>
        <taxon>Bacillati</taxon>
        <taxon>Actinomycetota</taxon>
        <taxon>Actinomycetes</taxon>
        <taxon>Micromonosporales</taxon>
        <taxon>Micromonosporaceae</taxon>
        <taxon>Polymorphospora</taxon>
    </lineage>
</organism>
<evidence type="ECO:0000313" key="4">
    <source>
        <dbReference type="EMBL" id="BCJ64801.1"/>
    </source>
</evidence>
<dbReference type="GO" id="GO:0016747">
    <property type="term" value="F:acyltransferase activity, transferring groups other than amino-acyl groups"/>
    <property type="evidence" value="ECO:0007669"/>
    <property type="project" value="InterPro"/>
</dbReference>
<evidence type="ECO:0000259" key="3">
    <source>
        <dbReference type="PROSITE" id="PS51186"/>
    </source>
</evidence>
<dbReference type="PANTHER" id="PTHR43877">
    <property type="entry name" value="AMINOALKYLPHOSPHONATE N-ACETYLTRANSFERASE-RELATED-RELATED"/>
    <property type="match status" value="1"/>
</dbReference>
<evidence type="ECO:0000256" key="2">
    <source>
        <dbReference type="ARBA" id="ARBA00023315"/>
    </source>
</evidence>
<dbReference type="InterPro" id="IPR016181">
    <property type="entry name" value="Acyl_CoA_acyltransferase"/>
</dbReference>
<dbReference type="KEGG" id="pry:Prubr_18220"/>
<proteinExistence type="predicted"/>
<dbReference type="InterPro" id="IPR050832">
    <property type="entry name" value="Bact_Acetyltransf"/>
</dbReference>
<dbReference type="Proteomes" id="UP000680866">
    <property type="component" value="Chromosome"/>
</dbReference>
<dbReference type="AlphaFoldDB" id="A0A810MUK6"/>
<dbReference type="EMBL" id="AP023359">
    <property type="protein sequence ID" value="BCJ64801.1"/>
    <property type="molecule type" value="Genomic_DNA"/>
</dbReference>
<dbReference type="CDD" id="cd04301">
    <property type="entry name" value="NAT_SF"/>
    <property type="match status" value="1"/>
</dbReference>
<dbReference type="InterPro" id="IPR000182">
    <property type="entry name" value="GNAT_dom"/>
</dbReference>